<name>A0A7R6PES8_9GAMM</name>
<dbReference type="KEGG" id="njp:NEJAP_3271"/>
<dbReference type="InterPro" id="IPR000160">
    <property type="entry name" value="GGDEF_dom"/>
</dbReference>
<dbReference type="FunFam" id="3.30.70.270:FF:000001">
    <property type="entry name" value="Diguanylate cyclase domain protein"/>
    <property type="match status" value="1"/>
</dbReference>
<sequence length="674" mass="74533">MRIKGYLATVILACLAGGFLIELLLSHQFRLAHEASEKHMQSVLWNKDVESLAIDISQYLITADLVLGSGQTYLVRGGVSKGRFIVKSLENLGAQDSPIPLTTELSETASTISSMSHYLEEAAVLPNENRNEQLSYLLAESDRVSELLVERLRRLRSLSEAAVNTNFKLQANERSNVTLIQYLSWGGFSLMVLLLWYWANRQISSPLRQLTQMARDAEAGEVFVGVTSGPKEVVELSNNTRRLTNSLSYQASHDALTDLNNRREFSRMLAHYSDTVDDSVTHVLCFVDLDHFKVVNDTCGHAAGDELLAQVARLIQVCVRTTDVVARLGGDEFAILLTSCGVPNGSVICNDIRKAIADVRYQWDGEVYRISASIGLTLIDSHTSSIEDILNAADTACKVAKDSGRNRVHTFDVGDATLADKRHEMLWINQINNALDKKRIVLHRQSIIGLQPQNSADKHYEILLRLKASDGQLIYPNQFLPLVERYHLGPRLDREVVNATFDWLATHPQELAALNTCAINLSGQSIACQDSLSFIITKLKQAGLPAEKICFEITETAAITDLENARQFIASLKALGCQFALDDFGSGLSSFAYLKTLDVDIIKIDGMFVKDMMTDAVNLATVRSINDVARALGKQTIAEFVESQDIAGELESIGVDFAQGYYFDQPSLLVDLAP</sequence>
<dbReference type="CDD" id="cd01949">
    <property type="entry name" value="GGDEF"/>
    <property type="match status" value="1"/>
</dbReference>
<dbReference type="SUPFAM" id="SSF55073">
    <property type="entry name" value="Nucleotide cyclase"/>
    <property type="match status" value="1"/>
</dbReference>
<feature type="domain" description="GGDEF" evidence="4">
    <location>
        <begin position="280"/>
        <end position="413"/>
    </location>
</feature>
<dbReference type="PANTHER" id="PTHR33121">
    <property type="entry name" value="CYCLIC DI-GMP PHOSPHODIESTERASE PDEF"/>
    <property type="match status" value="1"/>
</dbReference>
<dbReference type="EMBL" id="AP014546">
    <property type="protein sequence ID" value="BBB31209.1"/>
    <property type="molecule type" value="Genomic_DNA"/>
</dbReference>
<dbReference type="InterPro" id="IPR001633">
    <property type="entry name" value="EAL_dom"/>
</dbReference>
<evidence type="ECO:0000259" key="4">
    <source>
        <dbReference type="PROSITE" id="PS50887"/>
    </source>
</evidence>
<protein>
    <submittedName>
        <fullName evidence="5">Signal transduction protein</fullName>
    </submittedName>
</protein>
<dbReference type="Gene3D" id="3.30.70.270">
    <property type="match status" value="1"/>
</dbReference>
<evidence type="ECO:0000256" key="2">
    <source>
        <dbReference type="SAM" id="Phobius"/>
    </source>
</evidence>
<evidence type="ECO:0000256" key="1">
    <source>
        <dbReference type="ARBA" id="ARBA00001946"/>
    </source>
</evidence>
<dbReference type="RefSeq" id="WP_201348329.1">
    <property type="nucleotide sequence ID" value="NZ_AP014546.1"/>
</dbReference>
<keyword evidence="2" id="KW-0472">Membrane</keyword>
<organism evidence="5 6">
    <name type="scientific">Neptunomonas japonica JAMM 1380</name>
    <dbReference type="NCBI Taxonomy" id="1441457"/>
    <lineage>
        <taxon>Bacteria</taxon>
        <taxon>Pseudomonadati</taxon>
        <taxon>Pseudomonadota</taxon>
        <taxon>Gammaproteobacteria</taxon>
        <taxon>Oceanospirillales</taxon>
        <taxon>Oceanospirillaceae</taxon>
        <taxon>Neptunomonas</taxon>
    </lineage>
</organism>
<dbReference type="Proteomes" id="UP000595332">
    <property type="component" value="Chromosome"/>
</dbReference>
<dbReference type="AlphaFoldDB" id="A0A7R6PES8"/>
<dbReference type="SMART" id="SM00052">
    <property type="entry name" value="EAL"/>
    <property type="match status" value="1"/>
</dbReference>
<comment type="cofactor">
    <cofactor evidence="1">
        <name>Mg(2+)</name>
        <dbReference type="ChEBI" id="CHEBI:18420"/>
    </cofactor>
</comment>
<dbReference type="InterPro" id="IPR043128">
    <property type="entry name" value="Rev_trsase/Diguanyl_cyclase"/>
</dbReference>
<keyword evidence="6" id="KW-1185">Reference proteome</keyword>
<dbReference type="Pfam" id="PF00990">
    <property type="entry name" value="GGDEF"/>
    <property type="match status" value="1"/>
</dbReference>
<reference evidence="5 6" key="1">
    <citation type="journal article" date="2008" name="Int. J. Syst. Evol. Microbiol.">
        <title>Neptunomonas japonica sp. nov., an Osedax japonicus symbiont-like bacterium isolated from sediment adjacent to sperm whale carcasses off Kagoshima, Japan.</title>
        <authorList>
            <person name="Miyazaki M."/>
            <person name="Nogi Y."/>
            <person name="Fujiwara Y."/>
            <person name="Kawato M."/>
            <person name="Kubokawa K."/>
            <person name="Horikoshi K."/>
        </authorList>
    </citation>
    <scope>NUCLEOTIDE SEQUENCE [LARGE SCALE GENOMIC DNA]</scope>
    <source>
        <strain evidence="5 6">JAMM 1380</strain>
    </source>
</reference>
<keyword evidence="2" id="KW-1133">Transmembrane helix</keyword>
<feature type="domain" description="EAL" evidence="3">
    <location>
        <begin position="424"/>
        <end position="674"/>
    </location>
</feature>
<dbReference type="CDD" id="cd01948">
    <property type="entry name" value="EAL"/>
    <property type="match status" value="1"/>
</dbReference>
<dbReference type="InterPro" id="IPR050706">
    <property type="entry name" value="Cyclic-di-GMP_PDE-like"/>
</dbReference>
<dbReference type="InterPro" id="IPR029787">
    <property type="entry name" value="Nucleotide_cyclase"/>
</dbReference>
<evidence type="ECO:0000313" key="6">
    <source>
        <dbReference type="Proteomes" id="UP000595332"/>
    </source>
</evidence>
<dbReference type="GO" id="GO:0071111">
    <property type="term" value="F:cyclic-guanylate-specific phosphodiesterase activity"/>
    <property type="evidence" value="ECO:0007669"/>
    <property type="project" value="InterPro"/>
</dbReference>
<dbReference type="PROSITE" id="PS50883">
    <property type="entry name" value="EAL"/>
    <property type="match status" value="1"/>
</dbReference>
<accession>A0A7R6PES8</accession>
<gene>
    <name evidence="5" type="ORF">NEJAP_3271</name>
</gene>
<dbReference type="Gene3D" id="3.20.20.450">
    <property type="entry name" value="EAL domain"/>
    <property type="match status" value="1"/>
</dbReference>
<dbReference type="SUPFAM" id="SSF141868">
    <property type="entry name" value="EAL domain-like"/>
    <property type="match status" value="1"/>
</dbReference>
<proteinExistence type="predicted"/>
<evidence type="ECO:0000313" key="5">
    <source>
        <dbReference type="EMBL" id="BBB31209.1"/>
    </source>
</evidence>
<feature type="transmembrane region" description="Helical" evidence="2">
    <location>
        <begin position="179"/>
        <end position="199"/>
    </location>
</feature>
<keyword evidence="2" id="KW-0812">Transmembrane</keyword>
<dbReference type="Pfam" id="PF00563">
    <property type="entry name" value="EAL"/>
    <property type="match status" value="1"/>
</dbReference>
<dbReference type="NCBIfam" id="TIGR00254">
    <property type="entry name" value="GGDEF"/>
    <property type="match status" value="1"/>
</dbReference>
<dbReference type="PANTHER" id="PTHR33121:SF23">
    <property type="entry name" value="CYCLIC DI-GMP PHOSPHODIESTERASE PDEB"/>
    <property type="match status" value="1"/>
</dbReference>
<dbReference type="InterPro" id="IPR035919">
    <property type="entry name" value="EAL_sf"/>
</dbReference>
<dbReference type="SMART" id="SM00267">
    <property type="entry name" value="GGDEF"/>
    <property type="match status" value="1"/>
</dbReference>
<dbReference type="Gene3D" id="6.10.340.10">
    <property type="match status" value="1"/>
</dbReference>
<feature type="transmembrane region" description="Helical" evidence="2">
    <location>
        <begin position="6"/>
        <end position="25"/>
    </location>
</feature>
<evidence type="ECO:0000259" key="3">
    <source>
        <dbReference type="PROSITE" id="PS50883"/>
    </source>
</evidence>
<dbReference type="PROSITE" id="PS50887">
    <property type="entry name" value="GGDEF"/>
    <property type="match status" value="1"/>
</dbReference>